<accession>A0A1F8B9N4</accession>
<evidence type="ECO:0000256" key="4">
    <source>
        <dbReference type="ARBA" id="ARBA00022692"/>
    </source>
</evidence>
<dbReference type="InterPro" id="IPR050256">
    <property type="entry name" value="Glycosyltransferase_2"/>
</dbReference>
<dbReference type="Pfam" id="PF00535">
    <property type="entry name" value="Glycos_transf_2"/>
    <property type="match status" value="1"/>
</dbReference>
<sequence length="234" mass="27063">MKKKIKEISVFFPAYDEEENIEKTVRDAKKILRKIAKKWEIIIVNDGSKDKTPEIGKRLTEEDKRVKLINHSFNKGYGEALRSGLYAAKYSWIATTDADGQFDFSEINKLFEKTDEAQVVIGYRLDRKDSLLRKLFGWGWTFLVNILLKINVSDVDCSFKLVKKEVIDKIPRLESTRGGMISPELLAKAKSAGFRIDQVGIHHFPRKHGHQTGVDFEVIFKSFSDLLKLWKKLR</sequence>
<dbReference type="GO" id="GO:0005886">
    <property type="term" value="C:plasma membrane"/>
    <property type="evidence" value="ECO:0007669"/>
    <property type="project" value="TreeGrafter"/>
</dbReference>
<evidence type="ECO:0000256" key="1">
    <source>
        <dbReference type="ARBA" id="ARBA00022475"/>
    </source>
</evidence>
<dbReference type="Gene3D" id="3.90.550.10">
    <property type="entry name" value="Spore Coat Polysaccharide Biosynthesis Protein SpsA, Chain A"/>
    <property type="match status" value="1"/>
</dbReference>
<keyword evidence="5" id="KW-0448">Lipopolysaccharide biosynthesis</keyword>
<dbReference type="Proteomes" id="UP000176404">
    <property type="component" value="Unassembled WGS sequence"/>
</dbReference>
<dbReference type="CDD" id="cd04179">
    <property type="entry name" value="DPM_DPG-synthase_like"/>
    <property type="match status" value="1"/>
</dbReference>
<dbReference type="PANTHER" id="PTHR48090:SF3">
    <property type="entry name" value="UNDECAPRENYL-PHOSPHATE 4-DEOXY-4-FORMAMIDO-L-ARABINOSE TRANSFERASE"/>
    <property type="match status" value="1"/>
</dbReference>
<comment type="caution">
    <text evidence="9">The sequence shown here is derived from an EMBL/GenBank/DDBJ whole genome shotgun (WGS) entry which is preliminary data.</text>
</comment>
<evidence type="ECO:0000256" key="3">
    <source>
        <dbReference type="ARBA" id="ARBA00022679"/>
    </source>
</evidence>
<evidence type="ECO:0000256" key="7">
    <source>
        <dbReference type="ARBA" id="ARBA00023136"/>
    </source>
</evidence>
<dbReference type="InterPro" id="IPR001173">
    <property type="entry name" value="Glyco_trans_2-like"/>
</dbReference>
<dbReference type="InterPro" id="IPR029044">
    <property type="entry name" value="Nucleotide-diphossugar_trans"/>
</dbReference>
<dbReference type="EMBL" id="MGHD01000003">
    <property type="protein sequence ID" value="OGM60650.1"/>
    <property type="molecule type" value="Genomic_DNA"/>
</dbReference>
<dbReference type="SUPFAM" id="SSF53448">
    <property type="entry name" value="Nucleotide-diphospho-sugar transferases"/>
    <property type="match status" value="1"/>
</dbReference>
<gene>
    <name evidence="9" type="ORF">A2892_01220</name>
</gene>
<keyword evidence="1" id="KW-1003">Cell membrane</keyword>
<dbReference type="GO" id="GO:0009103">
    <property type="term" value="P:lipopolysaccharide biosynthetic process"/>
    <property type="evidence" value="ECO:0007669"/>
    <property type="project" value="UniProtKB-KW"/>
</dbReference>
<evidence type="ECO:0000256" key="2">
    <source>
        <dbReference type="ARBA" id="ARBA00022676"/>
    </source>
</evidence>
<dbReference type="STRING" id="1802517.A2892_01220"/>
<evidence type="ECO:0000313" key="10">
    <source>
        <dbReference type="Proteomes" id="UP000176404"/>
    </source>
</evidence>
<keyword evidence="4" id="KW-0812">Transmembrane</keyword>
<keyword evidence="3" id="KW-0808">Transferase</keyword>
<evidence type="ECO:0000256" key="5">
    <source>
        <dbReference type="ARBA" id="ARBA00022985"/>
    </source>
</evidence>
<dbReference type="GO" id="GO:0099621">
    <property type="term" value="F:undecaprenyl-phosphate 4-deoxy-4-formamido-L-arabinose transferase activity"/>
    <property type="evidence" value="ECO:0007669"/>
    <property type="project" value="TreeGrafter"/>
</dbReference>
<organism evidence="9 10">
    <name type="scientific">Candidatus Woesebacteria bacterium RIFCSPLOWO2_01_FULL_39_10b</name>
    <dbReference type="NCBI Taxonomy" id="1802517"/>
    <lineage>
        <taxon>Bacteria</taxon>
        <taxon>Candidatus Woeseibacteriota</taxon>
    </lineage>
</organism>
<feature type="domain" description="Glycosyltransferase 2-like" evidence="8">
    <location>
        <begin position="9"/>
        <end position="170"/>
    </location>
</feature>
<evidence type="ECO:0000256" key="6">
    <source>
        <dbReference type="ARBA" id="ARBA00022989"/>
    </source>
</evidence>
<dbReference type="AlphaFoldDB" id="A0A1F8B9N4"/>
<evidence type="ECO:0000259" key="8">
    <source>
        <dbReference type="Pfam" id="PF00535"/>
    </source>
</evidence>
<protein>
    <recommendedName>
        <fullName evidence="8">Glycosyltransferase 2-like domain-containing protein</fullName>
    </recommendedName>
</protein>
<proteinExistence type="predicted"/>
<name>A0A1F8B9N4_9BACT</name>
<reference evidence="9 10" key="1">
    <citation type="journal article" date="2016" name="Nat. Commun.">
        <title>Thousands of microbial genomes shed light on interconnected biogeochemical processes in an aquifer system.</title>
        <authorList>
            <person name="Anantharaman K."/>
            <person name="Brown C.T."/>
            <person name="Hug L.A."/>
            <person name="Sharon I."/>
            <person name="Castelle C.J."/>
            <person name="Probst A.J."/>
            <person name="Thomas B.C."/>
            <person name="Singh A."/>
            <person name="Wilkins M.J."/>
            <person name="Karaoz U."/>
            <person name="Brodie E.L."/>
            <person name="Williams K.H."/>
            <person name="Hubbard S.S."/>
            <person name="Banfield J.F."/>
        </authorList>
    </citation>
    <scope>NUCLEOTIDE SEQUENCE [LARGE SCALE GENOMIC DNA]</scope>
</reference>
<keyword evidence="7" id="KW-0472">Membrane</keyword>
<keyword evidence="6" id="KW-1133">Transmembrane helix</keyword>
<evidence type="ECO:0000313" key="9">
    <source>
        <dbReference type="EMBL" id="OGM60650.1"/>
    </source>
</evidence>
<dbReference type="PANTHER" id="PTHR48090">
    <property type="entry name" value="UNDECAPRENYL-PHOSPHATE 4-DEOXY-4-FORMAMIDO-L-ARABINOSE TRANSFERASE-RELATED"/>
    <property type="match status" value="1"/>
</dbReference>
<keyword evidence="2" id="KW-0328">Glycosyltransferase</keyword>